<dbReference type="EMBL" id="NCXO01000009">
    <property type="protein sequence ID" value="OSC34623.1"/>
    <property type="molecule type" value="Genomic_DNA"/>
</dbReference>
<dbReference type="InterPro" id="IPR009003">
    <property type="entry name" value="Peptidase_S1_PA"/>
</dbReference>
<proteinExistence type="predicted"/>
<dbReference type="AlphaFoldDB" id="A0AA91PG22"/>
<evidence type="ECO:0000313" key="1">
    <source>
        <dbReference type="EMBL" id="OSC34623.1"/>
    </source>
</evidence>
<sequence length="153" mass="16583">MWIRTRDDETVALPRLWDREKYTDASGIYHDSARFYLPYGAPIDDPKVAPGVAIRGVMTVGEVSRLAPGTPMCMNGARSGLSCGPFARAYSDAFEWHGTAVHGDSGAPLFVVNADGDAMAVGMLSSGPTDTLNYATYLYPVLEDNDLKLILSY</sequence>
<keyword evidence="2" id="KW-1185">Reference proteome</keyword>
<comment type="caution">
    <text evidence="1">The sequence shown here is derived from an EMBL/GenBank/DDBJ whole genome shotgun (WGS) entry which is preliminary data.</text>
</comment>
<dbReference type="Proteomes" id="UP000193577">
    <property type="component" value="Unassembled WGS sequence"/>
</dbReference>
<dbReference type="SUPFAM" id="SSF50494">
    <property type="entry name" value="Trypsin-like serine proteases"/>
    <property type="match status" value="1"/>
</dbReference>
<name>A0AA91PG22_9MYCO</name>
<gene>
    <name evidence="1" type="ORF">B8W67_06500</name>
</gene>
<reference evidence="1 2" key="1">
    <citation type="submission" date="2017-04" db="EMBL/GenBank/DDBJ databases">
        <title>The new phylogeny of genus Mycobacterium.</title>
        <authorList>
            <person name="Tortoli E."/>
            <person name="Trovato A."/>
            <person name="Cirillo D.M."/>
        </authorList>
    </citation>
    <scope>NUCLEOTIDE SEQUENCE [LARGE SCALE GENOMIC DNA]</scope>
    <source>
        <strain evidence="1 2">KCTC 19819</strain>
    </source>
</reference>
<evidence type="ECO:0008006" key="3">
    <source>
        <dbReference type="Google" id="ProtNLM"/>
    </source>
</evidence>
<accession>A0AA91PG22</accession>
<evidence type="ECO:0000313" key="2">
    <source>
        <dbReference type="Proteomes" id="UP000193577"/>
    </source>
</evidence>
<protein>
    <recommendedName>
        <fullName evidence="3">Serine protease</fullName>
    </recommendedName>
</protein>
<organism evidence="1 2">
    <name type="scientific">Mycolicibacillus koreensis</name>
    <dbReference type="NCBI Taxonomy" id="1069220"/>
    <lineage>
        <taxon>Bacteria</taxon>
        <taxon>Bacillati</taxon>
        <taxon>Actinomycetota</taxon>
        <taxon>Actinomycetes</taxon>
        <taxon>Mycobacteriales</taxon>
        <taxon>Mycobacteriaceae</taxon>
        <taxon>Mycolicibacillus</taxon>
    </lineage>
</organism>